<proteinExistence type="predicted"/>
<reference evidence="1" key="1">
    <citation type="submission" date="2022-07" db="EMBL/GenBank/DDBJ databases">
        <title>Phylogenomic reconstructions and comparative analyses of Kickxellomycotina fungi.</title>
        <authorList>
            <person name="Reynolds N.K."/>
            <person name="Stajich J.E."/>
            <person name="Barry K."/>
            <person name="Grigoriev I.V."/>
            <person name="Crous P."/>
            <person name="Smith M.E."/>
        </authorList>
    </citation>
    <scope>NUCLEOTIDE SEQUENCE</scope>
    <source>
        <strain evidence="1">CBS 190363</strain>
    </source>
</reference>
<organism evidence="1 2">
    <name type="scientific">Coemansia aciculifera</name>
    <dbReference type="NCBI Taxonomy" id="417176"/>
    <lineage>
        <taxon>Eukaryota</taxon>
        <taxon>Fungi</taxon>
        <taxon>Fungi incertae sedis</taxon>
        <taxon>Zoopagomycota</taxon>
        <taxon>Kickxellomycotina</taxon>
        <taxon>Kickxellomycetes</taxon>
        <taxon>Kickxellales</taxon>
        <taxon>Kickxellaceae</taxon>
        <taxon>Coemansia</taxon>
    </lineage>
</organism>
<keyword evidence="2" id="KW-1185">Reference proteome</keyword>
<comment type="caution">
    <text evidence="1">The sequence shown here is derived from an EMBL/GenBank/DDBJ whole genome shotgun (WGS) entry which is preliminary data.</text>
</comment>
<dbReference type="EMBL" id="JANBVB010000016">
    <property type="protein sequence ID" value="KAJ2899867.1"/>
    <property type="molecule type" value="Genomic_DNA"/>
</dbReference>
<dbReference type="Proteomes" id="UP001139981">
    <property type="component" value="Unassembled WGS sequence"/>
</dbReference>
<protein>
    <submittedName>
        <fullName evidence="1">Myocyte-specific enhancer factor 2C</fullName>
    </submittedName>
</protein>
<accession>A0ACC1M8R3</accession>
<gene>
    <name evidence="1" type="primary">MEF2C</name>
    <name evidence="1" type="ORF">IWW38_000819</name>
</gene>
<name>A0ACC1M8R3_9FUNG</name>
<evidence type="ECO:0000313" key="2">
    <source>
        <dbReference type="Proteomes" id="UP001139981"/>
    </source>
</evidence>
<sequence>MGRKKIKIQTIKDERNRQVTFLKRKAGLLKKAYELSVLCDCEIAVVIFSSQNKLVQYASTNMDKVLMRYTDFGEPNESLTNVQCAALYGEGADNDDDDLLPPNSASAATPGLAPHDLADAPSVIRSPPTNIHRPRYQDADEGLAGAAAFGPGSIPVSNMALQQSYIQQQQQQQQHGYYQQQSPQHHQQQQQMVAMYSPVLGDLETTGGSPYYSSPMTYTHATPSNAIYQQSRGMSHPGIAQQLSAYPYGLSVKPHQTQQQQQQQQQQFGYAPPLMRAYSTYQPMSPYQAQQHHHHHQQQQHGIAIPLSGDSISSQASVMYQVGHPYQPGQVIGRPLDSFRTRVSVPNTGVLPSASVSPHYMLYRMPEEDPQPIDNVSSQQQQTQGTLRTIAEDEGDRYFNDDNDDDEQEQEPENDQAPDTDDAGGTAAPDDQGDPSAGIFDFEVTTDNPSSAIAATDDEDDRRQSMPRDTPSLRVEIPVNAQQTHSRAEDVAPGSLSTSEASTAQRRSITSTTRLTPAITPDTSGVSRTTQSTSDSKQSSSAQQQQQQGRGRRFPLAVNTAARAAAAAAPPTSTNEPGPQTAMLIEYVQSLPSPSTFQPLVYQQDENYSPMEFGTTPIVGHQQTSAFQWPLPSSGTSVAGASSVASRAPHQPSPLKRNVAKDPTTPVAADSSTSSAAAEVMVSHKSPKKRARN</sequence>
<evidence type="ECO:0000313" key="1">
    <source>
        <dbReference type="EMBL" id="KAJ2899867.1"/>
    </source>
</evidence>